<accession>A0A1T5MDQ5</accession>
<evidence type="ECO:0000256" key="1">
    <source>
        <dbReference type="SAM" id="Phobius"/>
    </source>
</evidence>
<keyword evidence="1" id="KW-0472">Membrane</keyword>
<evidence type="ECO:0000313" key="2">
    <source>
        <dbReference type="EMBL" id="SKC86114.1"/>
    </source>
</evidence>
<dbReference type="AlphaFoldDB" id="A0A1T5MDQ5"/>
<dbReference type="GO" id="GO:0005886">
    <property type="term" value="C:plasma membrane"/>
    <property type="evidence" value="ECO:0007669"/>
    <property type="project" value="TreeGrafter"/>
</dbReference>
<dbReference type="InterPro" id="IPR003474">
    <property type="entry name" value="Glcn_transporter"/>
</dbReference>
<dbReference type="PANTHER" id="PTHR30354:SF11">
    <property type="entry name" value="PERMEASE"/>
    <property type="match status" value="1"/>
</dbReference>
<feature type="transmembrane region" description="Helical" evidence="1">
    <location>
        <begin position="299"/>
        <end position="320"/>
    </location>
</feature>
<feature type="transmembrane region" description="Helical" evidence="1">
    <location>
        <begin position="103"/>
        <end position="126"/>
    </location>
</feature>
<feature type="transmembrane region" description="Helical" evidence="1">
    <location>
        <begin position="6"/>
        <end position="22"/>
    </location>
</feature>
<feature type="transmembrane region" description="Helical" evidence="1">
    <location>
        <begin position="270"/>
        <end position="287"/>
    </location>
</feature>
<feature type="transmembrane region" description="Helical" evidence="1">
    <location>
        <begin position="138"/>
        <end position="157"/>
    </location>
</feature>
<evidence type="ECO:0000313" key="3">
    <source>
        <dbReference type="Proteomes" id="UP000190285"/>
    </source>
</evidence>
<dbReference type="Proteomes" id="UP000190285">
    <property type="component" value="Unassembled WGS sequence"/>
</dbReference>
<organism evidence="2 3">
    <name type="scientific">Maledivibacter halophilus</name>
    <dbReference type="NCBI Taxonomy" id="36842"/>
    <lineage>
        <taxon>Bacteria</taxon>
        <taxon>Bacillati</taxon>
        <taxon>Bacillota</taxon>
        <taxon>Clostridia</taxon>
        <taxon>Peptostreptococcales</taxon>
        <taxon>Caminicellaceae</taxon>
        <taxon>Maledivibacter</taxon>
    </lineage>
</organism>
<name>A0A1T5MDQ5_9FIRM</name>
<dbReference type="GO" id="GO:0015128">
    <property type="term" value="F:gluconate transmembrane transporter activity"/>
    <property type="evidence" value="ECO:0007669"/>
    <property type="project" value="InterPro"/>
</dbReference>
<proteinExistence type="predicted"/>
<sequence>MSGSMVLLMLFLTIGLILLLILKLKLNPAVSLVLGALFMGISCKISPNETIGVISAGFGGTMTGVGLSVGFGVMIGQLIAETGGVQVIANKMLSLVSKEKSDYALGLTGLAVSIPVFYDVGYVILMPLARSMSKVAKTLPYFAGALVAGLGIAHTFIPPTPGPMTGSEILGLNIGTTLLWGLIVAIPTFFLSLFVYEKFFLSRKNFWKPEVDEDKSFVEETVANVEKTPGFLTSITPILLPVLLILLGTVTKAINGEVPEVIQFISNKNIALLIGLIFIFFVSQGYIGKEATEKAIGKALGNSGVVLLITGAGGALGNVLKTVGVGDILASGIAKYSIPAILFVWLTAALLKFAQGSGTVAMITAASLIAPAASSLGVNPVLLALAAFSGTLMAAHVNDSGFWITAKIAGLTTSGGLKTYTLVCAIEAVISLVFIYILSIFI</sequence>
<dbReference type="EMBL" id="FUZT01000014">
    <property type="protein sequence ID" value="SKC86114.1"/>
    <property type="molecule type" value="Genomic_DNA"/>
</dbReference>
<dbReference type="PANTHER" id="PTHR30354">
    <property type="entry name" value="GNT FAMILY GLUCONATE TRANSPORTER"/>
    <property type="match status" value="1"/>
</dbReference>
<dbReference type="Pfam" id="PF02447">
    <property type="entry name" value="GntP_permease"/>
    <property type="match status" value="1"/>
</dbReference>
<protein>
    <submittedName>
        <fullName evidence="2">Gluconate:H+ symporter, GntP family</fullName>
    </submittedName>
</protein>
<feature type="transmembrane region" description="Helical" evidence="1">
    <location>
        <begin position="420"/>
        <end position="441"/>
    </location>
</feature>
<feature type="transmembrane region" description="Helical" evidence="1">
    <location>
        <begin position="363"/>
        <end position="388"/>
    </location>
</feature>
<keyword evidence="3" id="KW-1185">Reference proteome</keyword>
<keyword evidence="1" id="KW-1133">Transmembrane helix</keyword>
<feature type="transmembrane region" description="Helical" evidence="1">
    <location>
        <begin position="177"/>
        <end position="196"/>
    </location>
</feature>
<gene>
    <name evidence="2" type="ORF">SAMN02194393_04468</name>
</gene>
<keyword evidence="1" id="KW-0812">Transmembrane</keyword>
<reference evidence="2 3" key="1">
    <citation type="submission" date="2017-02" db="EMBL/GenBank/DDBJ databases">
        <authorList>
            <person name="Peterson S.W."/>
        </authorList>
    </citation>
    <scope>NUCLEOTIDE SEQUENCE [LARGE SCALE GENOMIC DNA]</scope>
    <source>
        <strain evidence="2 3">M1</strain>
    </source>
</reference>
<dbReference type="OrthoDB" id="9787129at2"/>
<dbReference type="STRING" id="36842.SAMN02194393_04468"/>
<dbReference type="NCBIfam" id="TIGR00791">
    <property type="entry name" value="gntP"/>
    <property type="match status" value="1"/>
</dbReference>
<dbReference type="RefSeq" id="WP_079494817.1">
    <property type="nucleotide sequence ID" value="NZ_FUZT01000014.1"/>
</dbReference>
<feature type="transmembrane region" description="Helical" evidence="1">
    <location>
        <begin position="231"/>
        <end position="250"/>
    </location>
</feature>